<sequence length="104" mass="11512">MSCGGPHEVDCAEVLAEVWLYLDAEDGSQSREKIAEHLDECGPCLREYGIEQEVKALVARCCGGEVAPDGLRKRLITTIREAVVSEDGTRTVYEETTIEVRREA</sequence>
<dbReference type="Pfam" id="PF13490">
    <property type="entry name" value="zf-HC2"/>
    <property type="match status" value="1"/>
</dbReference>
<evidence type="ECO:0000259" key="1">
    <source>
        <dbReference type="Pfam" id="PF13490"/>
    </source>
</evidence>
<dbReference type="InterPro" id="IPR027383">
    <property type="entry name" value="Znf_put"/>
</dbReference>
<protein>
    <recommendedName>
        <fullName evidence="1">Putative zinc-finger domain-containing protein</fullName>
    </recommendedName>
</protein>
<feature type="domain" description="Putative zinc-finger" evidence="1">
    <location>
        <begin position="11"/>
        <end position="44"/>
    </location>
</feature>
<keyword evidence="3" id="KW-1185">Reference proteome</keyword>
<organism evidence="2 3">
    <name type="scientific">Cryptosporangium japonicum</name>
    <dbReference type="NCBI Taxonomy" id="80872"/>
    <lineage>
        <taxon>Bacteria</taxon>
        <taxon>Bacillati</taxon>
        <taxon>Actinomycetota</taxon>
        <taxon>Actinomycetes</taxon>
        <taxon>Cryptosporangiales</taxon>
        <taxon>Cryptosporangiaceae</taxon>
        <taxon>Cryptosporangium</taxon>
    </lineage>
</organism>
<accession>A0ABN0VAB7</accession>
<dbReference type="NCBIfam" id="TIGR03988">
    <property type="entry name" value="antisig_RsrA"/>
    <property type="match status" value="1"/>
</dbReference>
<gene>
    <name evidence="2" type="ORF">GCM10009539_83650</name>
</gene>
<name>A0ABN0VAB7_9ACTN</name>
<proteinExistence type="predicted"/>
<evidence type="ECO:0000313" key="3">
    <source>
        <dbReference type="Proteomes" id="UP001500967"/>
    </source>
</evidence>
<dbReference type="EMBL" id="BAAAGX010000046">
    <property type="protein sequence ID" value="GAA0282906.1"/>
    <property type="molecule type" value="Genomic_DNA"/>
</dbReference>
<dbReference type="InterPro" id="IPR024020">
    <property type="entry name" value="Anit_sigma_mycothiol_RsrA"/>
</dbReference>
<comment type="caution">
    <text evidence="2">The sequence shown here is derived from an EMBL/GenBank/DDBJ whole genome shotgun (WGS) entry which is preliminary data.</text>
</comment>
<dbReference type="Proteomes" id="UP001500967">
    <property type="component" value="Unassembled WGS sequence"/>
</dbReference>
<dbReference type="RefSeq" id="WP_035857460.1">
    <property type="nucleotide sequence ID" value="NZ_BAAAGX010000046.1"/>
</dbReference>
<reference evidence="2 3" key="1">
    <citation type="journal article" date="2019" name="Int. J. Syst. Evol. Microbiol.">
        <title>The Global Catalogue of Microorganisms (GCM) 10K type strain sequencing project: providing services to taxonomists for standard genome sequencing and annotation.</title>
        <authorList>
            <consortium name="The Broad Institute Genomics Platform"/>
            <consortium name="The Broad Institute Genome Sequencing Center for Infectious Disease"/>
            <person name="Wu L."/>
            <person name="Ma J."/>
        </authorList>
    </citation>
    <scope>NUCLEOTIDE SEQUENCE [LARGE SCALE GENOMIC DNA]</scope>
    <source>
        <strain evidence="2 3">JCM 10425</strain>
    </source>
</reference>
<evidence type="ECO:0000313" key="2">
    <source>
        <dbReference type="EMBL" id="GAA0282906.1"/>
    </source>
</evidence>